<evidence type="ECO:0000313" key="3">
    <source>
        <dbReference type="Proteomes" id="UP000236728"/>
    </source>
</evidence>
<dbReference type="Gene3D" id="3.40.50.2000">
    <property type="entry name" value="Glycogen Phosphorylase B"/>
    <property type="match status" value="2"/>
</dbReference>
<evidence type="ECO:0000259" key="1">
    <source>
        <dbReference type="Pfam" id="PF00534"/>
    </source>
</evidence>
<gene>
    <name evidence="2" type="ORF">SAMN05421819_3305</name>
</gene>
<protein>
    <submittedName>
        <fullName evidence="2">Glycosyl transferases group 1</fullName>
    </submittedName>
</protein>
<dbReference type="CDD" id="cd03801">
    <property type="entry name" value="GT4_PimA-like"/>
    <property type="match status" value="1"/>
</dbReference>
<sequence length="424" mass="46591">MAIRVLLVAENTSTRWGGEAILPYHYLRVLLKRGIDVQLIVHERCREELESLFPEQQDRLHFIADRPLQKLFHWCSRWLPHRVAEATVGLANQMLTQAAQRGLLRTLTDANTIVHQPIPVAPRFPSMIYDVGAPVIIGPMNGGMEYPSAFRGRESLPGRAVIDLGRAVSDLVQRLIPGKRRAQALLVANDRTRLALTDASDARVILLPENGVDLAQWGVPAVHQAIEPHSAAARFVFMGRLVDWKALDIALEAICQVDNVELDVIGDGPMRAAWCALAQTLGLGERVRFLGWLPQSDCAQILQESRGLLLPSLYECGGAVVLEAMACAQPVIATAWGGPLDYLDASCGFLVSPSSREAMIDGFRDAMQLLVEQPALGERMGAAGRARVEEHFNWESKVDTMLKVYESALASSTARAEERVTATA</sequence>
<feature type="domain" description="Glycosyl transferase family 1" evidence="1">
    <location>
        <begin position="233"/>
        <end position="385"/>
    </location>
</feature>
<accession>A0A1H6AWY0</accession>
<dbReference type="EMBL" id="FNVA01000006">
    <property type="protein sequence ID" value="SEG52577.1"/>
    <property type="molecule type" value="Genomic_DNA"/>
</dbReference>
<name>A0A1H6AWY0_9BACT</name>
<dbReference type="AlphaFoldDB" id="A0A1H6AWY0"/>
<dbReference type="SUPFAM" id="SSF53756">
    <property type="entry name" value="UDP-Glycosyltransferase/glycogen phosphorylase"/>
    <property type="match status" value="1"/>
</dbReference>
<keyword evidence="3" id="KW-1185">Reference proteome</keyword>
<dbReference type="Proteomes" id="UP000236728">
    <property type="component" value="Unassembled WGS sequence"/>
</dbReference>
<dbReference type="PANTHER" id="PTHR12526">
    <property type="entry name" value="GLYCOSYLTRANSFERASE"/>
    <property type="match status" value="1"/>
</dbReference>
<organism evidence="2 3">
    <name type="scientific">Bryocella elongata</name>
    <dbReference type="NCBI Taxonomy" id="863522"/>
    <lineage>
        <taxon>Bacteria</taxon>
        <taxon>Pseudomonadati</taxon>
        <taxon>Acidobacteriota</taxon>
        <taxon>Terriglobia</taxon>
        <taxon>Terriglobales</taxon>
        <taxon>Acidobacteriaceae</taxon>
        <taxon>Bryocella</taxon>
    </lineage>
</organism>
<keyword evidence="2" id="KW-0808">Transferase</keyword>
<reference evidence="2 3" key="1">
    <citation type="submission" date="2016-10" db="EMBL/GenBank/DDBJ databases">
        <authorList>
            <person name="de Groot N.N."/>
        </authorList>
    </citation>
    <scope>NUCLEOTIDE SEQUENCE [LARGE SCALE GENOMIC DNA]</scope>
    <source>
        <strain evidence="2 3">DSM 22489</strain>
    </source>
</reference>
<dbReference type="GO" id="GO:0016757">
    <property type="term" value="F:glycosyltransferase activity"/>
    <property type="evidence" value="ECO:0007669"/>
    <property type="project" value="InterPro"/>
</dbReference>
<proteinExistence type="predicted"/>
<dbReference type="InterPro" id="IPR001296">
    <property type="entry name" value="Glyco_trans_1"/>
</dbReference>
<dbReference type="Pfam" id="PF00534">
    <property type="entry name" value="Glycos_transf_1"/>
    <property type="match status" value="1"/>
</dbReference>
<evidence type="ECO:0000313" key="2">
    <source>
        <dbReference type="EMBL" id="SEG52577.1"/>
    </source>
</evidence>